<dbReference type="Gene3D" id="3.40.50.720">
    <property type="entry name" value="NAD(P)-binding Rossmann-like Domain"/>
    <property type="match status" value="1"/>
</dbReference>
<dbReference type="InterPro" id="IPR001128">
    <property type="entry name" value="Cyt_P450"/>
</dbReference>
<dbReference type="Pfam" id="PF00067">
    <property type="entry name" value="p450"/>
    <property type="match status" value="1"/>
</dbReference>
<dbReference type="AlphaFoldDB" id="M5FTV3"/>
<dbReference type="GO" id="GO:0005506">
    <property type="term" value="F:iron ion binding"/>
    <property type="evidence" value="ECO:0007669"/>
    <property type="project" value="InterPro"/>
</dbReference>
<accession>M5FTV3</accession>
<dbReference type="PANTHER" id="PTHR43157">
    <property type="entry name" value="PHOSPHATIDYLINOSITOL-GLYCAN BIOSYNTHESIS CLASS F PROTEIN-RELATED"/>
    <property type="match status" value="1"/>
</dbReference>
<name>M5FTV3_DACPD</name>
<dbReference type="InterPro" id="IPR002401">
    <property type="entry name" value="Cyt_P450_E_grp-I"/>
</dbReference>
<keyword evidence="1 4" id="KW-0479">Metal-binding</keyword>
<dbReference type="GO" id="GO:0016705">
    <property type="term" value="F:oxidoreductase activity, acting on paired donors, with incorporation or reduction of molecular oxygen"/>
    <property type="evidence" value="ECO:0007669"/>
    <property type="project" value="InterPro"/>
</dbReference>
<keyword evidence="3 4" id="KW-0408">Iron</keyword>
<dbReference type="OrthoDB" id="542013at2759"/>
<evidence type="ECO:0000313" key="5">
    <source>
        <dbReference type="EMBL" id="EJT99563.1"/>
    </source>
</evidence>
<gene>
    <name evidence="5" type="ORF">DACRYDRAFT_117776</name>
</gene>
<dbReference type="GeneID" id="63685516"/>
<dbReference type="HOGENOM" id="CLU_342889_0_0_1"/>
<dbReference type="InterPro" id="IPR036291">
    <property type="entry name" value="NAD(P)-bd_dom_sf"/>
</dbReference>
<keyword evidence="6" id="KW-1185">Reference proteome</keyword>
<dbReference type="InterPro" id="IPR036396">
    <property type="entry name" value="Cyt_P450_sf"/>
</dbReference>
<dbReference type="RefSeq" id="XP_040626461.1">
    <property type="nucleotide sequence ID" value="XM_040770454.1"/>
</dbReference>
<comment type="cofactor">
    <cofactor evidence="4">
        <name>heme</name>
        <dbReference type="ChEBI" id="CHEBI:30413"/>
    </cofactor>
</comment>
<proteinExistence type="predicted"/>
<dbReference type="EMBL" id="JH795869">
    <property type="protein sequence ID" value="EJT99563.1"/>
    <property type="molecule type" value="Genomic_DNA"/>
</dbReference>
<dbReference type="Gene3D" id="1.10.630.10">
    <property type="entry name" value="Cytochrome P450"/>
    <property type="match status" value="1"/>
</dbReference>
<feature type="binding site" description="axial binding residue" evidence="4">
    <location>
        <position position="757"/>
    </location>
    <ligand>
        <name>heme</name>
        <dbReference type="ChEBI" id="CHEBI:30413"/>
    </ligand>
    <ligandPart>
        <name>Fe</name>
        <dbReference type="ChEBI" id="CHEBI:18248"/>
    </ligandPart>
</feature>
<dbReference type="PROSITE" id="PS00086">
    <property type="entry name" value="CYTOCHROME_P450"/>
    <property type="match status" value="1"/>
</dbReference>
<dbReference type="PANTHER" id="PTHR43157:SF31">
    <property type="entry name" value="PHOSPHATIDYLINOSITOL-GLYCAN BIOSYNTHESIS CLASS F PROTEIN"/>
    <property type="match status" value="1"/>
</dbReference>
<evidence type="ECO:0000313" key="6">
    <source>
        <dbReference type="Proteomes" id="UP000030653"/>
    </source>
</evidence>
<evidence type="ECO:0000256" key="2">
    <source>
        <dbReference type="ARBA" id="ARBA00023002"/>
    </source>
</evidence>
<protein>
    <submittedName>
        <fullName evidence="5">Cytochrome P450</fullName>
    </submittedName>
</protein>
<evidence type="ECO:0000256" key="1">
    <source>
        <dbReference type="ARBA" id="ARBA00022723"/>
    </source>
</evidence>
<dbReference type="PRINTS" id="PR00463">
    <property type="entry name" value="EP450I"/>
</dbReference>
<reference evidence="5 6" key="1">
    <citation type="journal article" date="2012" name="Science">
        <title>The Paleozoic origin of enzymatic lignin decomposition reconstructed from 31 fungal genomes.</title>
        <authorList>
            <person name="Floudas D."/>
            <person name="Binder M."/>
            <person name="Riley R."/>
            <person name="Barry K."/>
            <person name="Blanchette R.A."/>
            <person name="Henrissat B."/>
            <person name="Martinez A.T."/>
            <person name="Otillar R."/>
            <person name="Spatafora J.W."/>
            <person name="Yadav J.S."/>
            <person name="Aerts A."/>
            <person name="Benoit I."/>
            <person name="Boyd A."/>
            <person name="Carlson A."/>
            <person name="Copeland A."/>
            <person name="Coutinho P.M."/>
            <person name="de Vries R.P."/>
            <person name="Ferreira P."/>
            <person name="Findley K."/>
            <person name="Foster B."/>
            <person name="Gaskell J."/>
            <person name="Glotzer D."/>
            <person name="Gorecki P."/>
            <person name="Heitman J."/>
            <person name="Hesse C."/>
            <person name="Hori C."/>
            <person name="Igarashi K."/>
            <person name="Jurgens J.A."/>
            <person name="Kallen N."/>
            <person name="Kersten P."/>
            <person name="Kohler A."/>
            <person name="Kuees U."/>
            <person name="Kumar T.K.A."/>
            <person name="Kuo A."/>
            <person name="LaButti K."/>
            <person name="Larrondo L.F."/>
            <person name="Lindquist E."/>
            <person name="Ling A."/>
            <person name="Lombard V."/>
            <person name="Lucas S."/>
            <person name="Lundell T."/>
            <person name="Martin R."/>
            <person name="McLaughlin D.J."/>
            <person name="Morgenstern I."/>
            <person name="Morin E."/>
            <person name="Murat C."/>
            <person name="Nagy L.G."/>
            <person name="Nolan M."/>
            <person name="Ohm R.A."/>
            <person name="Patyshakuliyeva A."/>
            <person name="Rokas A."/>
            <person name="Ruiz-Duenas F.J."/>
            <person name="Sabat G."/>
            <person name="Salamov A."/>
            <person name="Samejima M."/>
            <person name="Schmutz J."/>
            <person name="Slot J.C."/>
            <person name="St John F."/>
            <person name="Stenlid J."/>
            <person name="Sun H."/>
            <person name="Sun S."/>
            <person name="Syed K."/>
            <person name="Tsang A."/>
            <person name="Wiebenga A."/>
            <person name="Young D."/>
            <person name="Pisabarro A."/>
            <person name="Eastwood D.C."/>
            <person name="Martin F."/>
            <person name="Cullen D."/>
            <person name="Grigoriev I.V."/>
            <person name="Hibbett D.S."/>
        </authorList>
    </citation>
    <scope>NUCLEOTIDE SEQUENCE [LARGE SCALE GENOMIC DNA]</scope>
    <source>
        <strain evidence="5 6">DJM-731 SS1</strain>
    </source>
</reference>
<dbReference type="GO" id="GO:0004497">
    <property type="term" value="F:monooxygenase activity"/>
    <property type="evidence" value="ECO:0007669"/>
    <property type="project" value="InterPro"/>
</dbReference>
<dbReference type="Proteomes" id="UP000030653">
    <property type="component" value="Unassembled WGS sequence"/>
</dbReference>
<dbReference type="SUPFAM" id="SSF51735">
    <property type="entry name" value="NAD(P)-binding Rossmann-fold domains"/>
    <property type="match status" value="1"/>
</dbReference>
<dbReference type="SUPFAM" id="SSF48264">
    <property type="entry name" value="Cytochrome P450"/>
    <property type="match status" value="1"/>
</dbReference>
<dbReference type="GO" id="GO:0020037">
    <property type="term" value="F:heme binding"/>
    <property type="evidence" value="ECO:0007669"/>
    <property type="project" value="InterPro"/>
</dbReference>
<evidence type="ECO:0000256" key="4">
    <source>
        <dbReference type="PIRSR" id="PIRSR602401-1"/>
    </source>
</evidence>
<dbReference type="STRING" id="1858805.M5FTV3"/>
<evidence type="ECO:0000256" key="3">
    <source>
        <dbReference type="ARBA" id="ARBA00023004"/>
    </source>
</evidence>
<dbReference type="PRINTS" id="PR00385">
    <property type="entry name" value="P450"/>
</dbReference>
<dbReference type="Pfam" id="PF00106">
    <property type="entry name" value="adh_short"/>
    <property type="match status" value="1"/>
</dbReference>
<keyword evidence="2" id="KW-0560">Oxidoreductase</keyword>
<dbReference type="InterPro" id="IPR017972">
    <property type="entry name" value="Cyt_P450_CS"/>
</dbReference>
<dbReference type="InterPro" id="IPR002347">
    <property type="entry name" value="SDR_fam"/>
</dbReference>
<keyword evidence="4" id="KW-0349">Heme</keyword>
<organism evidence="5 6">
    <name type="scientific">Dacryopinax primogenitus (strain DJM 731)</name>
    <name type="common">Brown rot fungus</name>
    <dbReference type="NCBI Taxonomy" id="1858805"/>
    <lineage>
        <taxon>Eukaryota</taxon>
        <taxon>Fungi</taxon>
        <taxon>Dikarya</taxon>
        <taxon>Basidiomycota</taxon>
        <taxon>Agaricomycotina</taxon>
        <taxon>Dacrymycetes</taxon>
        <taxon>Dacrymycetales</taxon>
        <taxon>Dacrymycetaceae</taxon>
        <taxon>Dacryopinax</taxon>
    </lineage>
</organism>
<sequence>MKVSFRRAMLDQLRHIPEVSTFSVDLTGKVVIVTGANVGLGYETAKHLATMSPARLILACRDQQKGDKAVADIVRKTGCKTVTCWKVDISEPSSVEAFADRFAREGGEKLDILIENAGVNTFKFTRTPMGWERTIGTNHLGTAHLTFRMLPYLLRADKPRLVIVASDTHYWVTDPEGADTEDVLQKLNEEGRKGKFYGQFNRYFVSKLFNVLFVRAFATHLPEGTHLTVNAVNPGLCKSSLVREVNPVLAGVMRLFSRSTETGSRMFVHAAISPALSNTTGQYLNVCQVDEPSDFAISQRGASASMRLWDETIAVLSDVDGQSGEPNRKWMKEFGAVYKYTGCFGGEFLVLNDAAAIQHVLRGQTTSYRLDKAMREFLRLVTGEGLIWADGSDHVRQRRLLSPAFNPVFIKSLAPKFASCVSKLVKVWHRQLDTSENTEIYVEVNAHHWMELLNMESLGITAFGLTFGTMEGDNHPLQTAYAGMLHHAYGRPTRMSIAMQSAALHTPAFLVHLIQKLPVPSMERVKTAQSVGRRFSQELIQEKRRLLATNPQLEDRDFLTVLVRAGEKGQKGNLESMTDDDIHNNLTTFWLAGFETATNTSAFALLELASNPDVQKKLVDEVASVLGTSSDCDLSEGFNADEVERMPYLEAVVKETLRRHAAIHSGLFKPAHDDMIPLSTAIDTPEGLSDRVCVRAGQSIIVSFDGFNRSEEIWGPDANDFCPERWIQSEANTVEPGKQCGGMYANLATFGGGPKGCIGWRFAVLEISIFIAAIIRDFELSVSPDWELWRDPSFIATFPMEKGRWKDGPRAMIRVSKRNKNSKRVD</sequence>